<feature type="transmembrane region" description="Helical" evidence="3">
    <location>
        <begin position="156"/>
        <end position="179"/>
    </location>
</feature>
<proteinExistence type="predicted"/>
<feature type="transmembrane region" description="Helical" evidence="3">
    <location>
        <begin position="257"/>
        <end position="278"/>
    </location>
</feature>
<reference evidence="4" key="1">
    <citation type="submission" date="2013-12" db="EMBL/GenBank/DDBJ databases">
        <title>The Genome Sequence of Aphanomyces invadans NJM9701.</title>
        <authorList>
            <consortium name="The Broad Institute Genomics Platform"/>
            <person name="Russ C."/>
            <person name="Tyler B."/>
            <person name="van West P."/>
            <person name="Dieguez-Uribeondo J."/>
            <person name="Young S.K."/>
            <person name="Zeng Q."/>
            <person name="Gargeya S."/>
            <person name="Fitzgerald M."/>
            <person name="Abouelleil A."/>
            <person name="Alvarado L."/>
            <person name="Chapman S.B."/>
            <person name="Gainer-Dewar J."/>
            <person name="Goldberg J."/>
            <person name="Griggs A."/>
            <person name="Gujja S."/>
            <person name="Hansen M."/>
            <person name="Howarth C."/>
            <person name="Imamovic A."/>
            <person name="Ireland A."/>
            <person name="Larimer J."/>
            <person name="McCowan C."/>
            <person name="Murphy C."/>
            <person name="Pearson M."/>
            <person name="Poon T.W."/>
            <person name="Priest M."/>
            <person name="Roberts A."/>
            <person name="Saif S."/>
            <person name="Shea T."/>
            <person name="Sykes S."/>
            <person name="Wortman J."/>
            <person name="Nusbaum C."/>
            <person name="Birren B."/>
        </authorList>
    </citation>
    <scope>NUCLEOTIDE SEQUENCE [LARGE SCALE GENOMIC DNA]</scope>
    <source>
        <strain evidence="4">NJM9701</strain>
    </source>
</reference>
<keyword evidence="3" id="KW-0812">Transmembrane</keyword>
<keyword evidence="2" id="KW-0677">Repeat</keyword>
<evidence type="ECO:0000256" key="3">
    <source>
        <dbReference type="SAM" id="Phobius"/>
    </source>
</evidence>
<feature type="transmembrane region" description="Helical" evidence="3">
    <location>
        <begin position="185"/>
        <end position="204"/>
    </location>
</feature>
<dbReference type="OrthoDB" id="110711at2759"/>
<sequence>MRMLGDILRSTDGVSSVRPILDPIMLVAIDAAASPPSSPVPPPLREDGTPGPMELPPRQYRIVRACVVIVHVLSLVYFVCVAYASYSYDSSSDPSTSWPAPFTSTTTSGMILLAHVVAAALHVVRVKCLVTAALLHRAEYIPTKRPRAFYERLMTWLCLHQGLVVVSHTYHSLLLYSFVQSRLFVVVYLVAVWVYSILAFPSLPFQRLVPKVHLRLASLACSLTLDIVPGISLRIWWIFACDDPIAHFDATDFATGIASTIPPILLLSALSSITALVTKFKPARSPQKIRRVTHGPSSPLRFDFTEPTKDSKPCGSLQRVCAVGSVVWSSVALSLAIHALHSHPSNMPGCSLVLRRPFTTVPQVCRSFELTCNNMSVQSLVDLPMPSTSLAALKFANCPTLALNTIDNIVWSALARLELHNSTVTAVGSATFPSLLHVVLRRTILSHEAAAPALLPPSLVSLQLTSSRLYDDVLPALPQLRTLDLRHTPLRTFDGASMPRLVHVALLYAQLSAIDPWPAMNLEDLWLTGNPIESISDEILSLPRLQLLVVDYTKIDRVGDRVSTSLLRIVATGTPLCAGIADFLTHAQIQYTHGDTSLVVC</sequence>
<organism evidence="4">
    <name type="scientific">Aphanomyces invadans</name>
    <dbReference type="NCBI Taxonomy" id="157072"/>
    <lineage>
        <taxon>Eukaryota</taxon>
        <taxon>Sar</taxon>
        <taxon>Stramenopiles</taxon>
        <taxon>Oomycota</taxon>
        <taxon>Saprolegniomycetes</taxon>
        <taxon>Saprolegniales</taxon>
        <taxon>Verrucalvaceae</taxon>
        <taxon>Aphanomyces</taxon>
    </lineage>
</organism>
<dbReference type="RefSeq" id="XP_008863374.1">
    <property type="nucleotide sequence ID" value="XM_008865152.1"/>
</dbReference>
<evidence type="ECO:0000256" key="1">
    <source>
        <dbReference type="ARBA" id="ARBA00022614"/>
    </source>
</evidence>
<feature type="transmembrane region" description="Helical" evidence="3">
    <location>
        <begin position="320"/>
        <end position="340"/>
    </location>
</feature>
<dbReference type="AlphaFoldDB" id="A0A024ULF0"/>
<dbReference type="InterPro" id="IPR001611">
    <property type="entry name" value="Leu-rich_rpt"/>
</dbReference>
<feature type="transmembrane region" description="Helical" evidence="3">
    <location>
        <begin position="62"/>
        <end position="88"/>
    </location>
</feature>
<dbReference type="InterPro" id="IPR050333">
    <property type="entry name" value="SLRP"/>
</dbReference>
<evidence type="ECO:0000256" key="2">
    <source>
        <dbReference type="ARBA" id="ARBA00022737"/>
    </source>
</evidence>
<dbReference type="Gene3D" id="3.80.10.10">
    <property type="entry name" value="Ribonuclease Inhibitor"/>
    <property type="match status" value="1"/>
</dbReference>
<feature type="transmembrane region" description="Helical" evidence="3">
    <location>
        <begin position="216"/>
        <end position="237"/>
    </location>
</feature>
<dbReference type="SUPFAM" id="SSF52058">
    <property type="entry name" value="L domain-like"/>
    <property type="match status" value="1"/>
</dbReference>
<dbReference type="PANTHER" id="PTHR45712:SF22">
    <property type="entry name" value="INSULIN-LIKE GROWTH FACTOR-BINDING PROTEIN COMPLEX ACID LABILE SUBUNIT"/>
    <property type="match status" value="1"/>
</dbReference>
<feature type="transmembrane region" description="Helical" evidence="3">
    <location>
        <begin position="108"/>
        <end position="135"/>
    </location>
</feature>
<name>A0A024ULF0_9STRA</name>
<keyword evidence="3" id="KW-1133">Transmembrane helix</keyword>
<gene>
    <name evidence="4" type="ORF">H310_01840</name>
</gene>
<dbReference type="GeneID" id="20078890"/>
<protein>
    <submittedName>
        <fullName evidence="4">Uncharacterized protein</fullName>
    </submittedName>
</protein>
<dbReference type="PROSITE" id="PS51450">
    <property type="entry name" value="LRR"/>
    <property type="match status" value="1"/>
</dbReference>
<dbReference type="EMBL" id="KI913954">
    <property type="protein sequence ID" value="ETW07281.1"/>
    <property type="molecule type" value="Genomic_DNA"/>
</dbReference>
<dbReference type="VEuPathDB" id="FungiDB:H310_01840"/>
<accession>A0A024ULF0</accession>
<keyword evidence="1" id="KW-0433">Leucine-rich repeat</keyword>
<dbReference type="InterPro" id="IPR032675">
    <property type="entry name" value="LRR_dom_sf"/>
</dbReference>
<dbReference type="PANTHER" id="PTHR45712">
    <property type="entry name" value="AGAP008170-PA"/>
    <property type="match status" value="1"/>
</dbReference>
<evidence type="ECO:0000313" key="4">
    <source>
        <dbReference type="EMBL" id="ETW07281.1"/>
    </source>
</evidence>
<keyword evidence="3" id="KW-0472">Membrane</keyword>